<dbReference type="WBParaSite" id="SPAL_0000774400.1">
    <property type="protein sequence ID" value="SPAL_0000774400.1"/>
    <property type="gene ID" value="SPAL_0000774400"/>
</dbReference>
<dbReference type="STRING" id="174720.A0A0N5BPB8"/>
<dbReference type="PANTHER" id="PTHR47027">
    <property type="entry name" value="REVERSE TRANSCRIPTASE DOMAIN-CONTAINING PROTEIN"/>
    <property type="match status" value="1"/>
</dbReference>
<proteinExistence type="predicted"/>
<reference evidence="2" key="1">
    <citation type="submission" date="2017-02" db="UniProtKB">
        <authorList>
            <consortium name="WormBaseParasite"/>
        </authorList>
    </citation>
    <scope>IDENTIFICATION</scope>
</reference>
<keyword evidence="1" id="KW-1185">Reference proteome</keyword>
<dbReference type="PANTHER" id="PTHR47027:SF20">
    <property type="entry name" value="REVERSE TRANSCRIPTASE-LIKE PROTEIN WITH RNA-DIRECTED DNA POLYMERASE DOMAIN"/>
    <property type="match status" value="1"/>
</dbReference>
<dbReference type="AlphaFoldDB" id="A0A0N5BPB8"/>
<evidence type="ECO:0000313" key="1">
    <source>
        <dbReference type="Proteomes" id="UP000046392"/>
    </source>
</evidence>
<protein>
    <submittedName>
        <fullName evidence="2">Reverse transcriptase domain-containing protein</fullName>
    </submittedName>
</protein>
<name>A0A0N5BPB8_STREA</name>
<sequence>MVLPAMLYGWETWNLRKSDKKKLKVTQRVMERRILGVTRRDEIHNEDLRKQTNFNDIVHSAFTNKLRWAGHIARRIDNRWAQKTTFWRPYDMTRPLGRPKT</sequence>
<accession>A0A0N5BPB8</accession>
<evidence type="ECO:0000313" key="2">
    <source>
        <dbReference type="WBParaSite" id="SPAL_0000774400.1"/>
    </source>
</evidence>
<organism evidence="1 2">
    <name type="scientific">Strongyloides papillosus</name>
    <name type="common">Intestinal threadworm</name>
    <dbReference type="NCBI Taxonomy" id="174720"/>
    <lineage>
        <taxon>Eukaryota</taxon>
        <taxon>Metazoa</taxon>
        <taxon>Ecdysozoa</taxon>
        <taxon>Nematoda</taxon>
        <taxon>Chromadorea</taxon>
        <taxon>Rhabditida</taxon>
        <taxon>Tylenchina</taxon>
        <taxon>Panagrolaimomorpha</taxon>
        <taxon>Strongyloidoidea</taxon>
        <taxon>Strongyloididae</taxon>
        <taxon>Strongyloides</taxon>
    </lineage>
</organism>
<dbReference type="Proteomes" id="UP000046392">
    <property type="component" value="Unplaced"/>
</dbReference>